<evidence type="ECO:0000256" key="2">
    <source>
        <dbReference type="ARBA" id="ARBA00023239"/>
    </source>
</evidence>
<dbReference type="PANTHER" id="PTHR12935:SF0">
    <property type="entry name" value="GAMMA-GLUTAMYLCYCLOTRANSFERASE"/>
    <property type="match status" value="1"/>
</dbReference>
<keyword evidence="2" id="KW-0456">Lyase</keyword>
<proteinExistence type="predicted"/>
<dbReference type="EMBL" id="HBIP01023922">
    <property type="protein sequence ID" value="CAE0499258.1"/>
    <property type="molecule type" value="Transcribed_RNA"/>
</dbReference>
<dbReference type="Gene3D" id="3.10.490.10">
    <property type="entry name" value="Gamma-glutamyl cyclotransferase-like"/>
    <property type="match status" value="1"/>
</dbReference>
<evidence type="ECO:0000256" key="3">
    <source>
        <dbReference type="PIRSR" id="PIRSR617939-1"/>
    </source>
</evidence>
<evidence type="ECO:0000256" key="4">
    <source>
        <dbReference type="PIRSR" id="PIRSR617939-2"/>
    </source>
</evidence>
<protein>
    <recommendedName>
        <fullName evidence="1">gamma-glutamylcyclotransferase</fullName>
        <ecNumber evidence="1">4.3.2.9</ecNumber>
    </recommendedName>
</protein>
<accession>A0A7S3R169</accession>
<organism evidence="6">
    <name type="scientific">Dunaliella tertiolecta</name>
    <name type="common">Green alga</name>
    <dbReference type="NCBI Taxonomy" id="3047"/>
    <lineage>
        <taxon>Eukaryota</taxon>
        <taxon>Viridiplantae</taxon>
        <taxon>Chlorophyta</taxon>
        <taxon>core chlorophytes</taxon>
        <taxon>Chlorophyceae</taxon>
        <taxon>CS clade</taxon>
        <taxon>Chlamydomonadales</taxon>
        <taxon>Dunaliellaceae</taxon>
        <taxon>Dunaliella</taxon>
    </lineage>
</organism>
<name>A0A7S3R169_DUNTE</name>
<feature type="region of interest" description="Disordered" evidence="5">
    <location>
        <begin position="1"/>
        <end position="30"/>
    </location>
</feature>
<gene>
    <name evidence="6" type="ORF">DTER00134_LOCUS14331</name>
</gene>
<evidence type="ECO:0000256" key="5">
    <source>
        <dbReference type="SAM" id="MobiDB-lite"/>
    </source>
</evidence>
<sequence>MLAHEPKSCSRTGAAGSRLQQPFPRARRMPSVKVRAHADNGRVSLASAPGLEPNAGTVWYFAFGSNMNPKVLTGRRGVKPLSSLPCSVPRFSMGFHCQGYSTVEPFDRALPLVSSSAKQALMKIAEARTAKESGLQGSTTPPIGSYPNRVQSIKSRSRAQQSRWVYGHTVHGVVHLLSKDDWARVQLSEGILPPFSQVLQVGYQVIRVRCELYDGEWVCADTLSAAPAFLGDPWTSRPSLRYLDLLREGARHHGVDPDYCSLLDKQPASQLDVPLQLDAPLSQLLVRFLAF</sequence>
<feature type="active site" description="Proton acceptor" evidence="3">
    <location>
        <position position="189"/>
    </location>
</feature>
<dbReference type="PANTHER" id="PTHR12935">
    <property type="entry name" value="GAMMA-GLUTAMYLCYCLOTRANSFERASE"/>
    <property type="match status" value="1"/>
</dbReference>
<reference evidence="6" key="1">
    <citation type="submission" date="2021-01" db="EMBL/GenBank/DDBJ databases">
        <authorList>
            <person name="Corre E."/>
            <person name="Pelletier E."/>
            <person name="Niang G."/>
            <person name="Scheremetjew M."/>
            <person name="Finn R."/>
            <person name="Kale V."/>
            <person name="Holt S."/>
            <person name="Cochrane G."/>
            <person name="Meng A."/>
            <person name="Brown T."/>
            <person name="Cohen L."/>
        </authorList>
    </citation>
    <scope>NUCLEOTIDE SEQUENCE</scope>
    <source>
        <strain evidence="6">CCMP1320</strain>
    </source>
</reference>
<evidence type="ECO:0000313" key="6">
    <source>
        <dbReference type="EMBL" id="CAE0499258.1"/>
    </source>
</evidence>
<evidence type="ECO:0000256" key="1">
    <source>
        <dbReference type="ARBA" id="ARBA00012346"/>
    </source>
</evidence>
<dbReference type="GO" id="GO:0003839">
    <property type="term" value="F:gamma-glutamylcyclotransferase activity"/>
    <property type="evidence" value="ECO:0007669"/>
    <property type="project" value="UniProtKB-EC"/>
</dbReference>
<dbReference type="EC" id="4.3.2.9" evidence="1"/>
<feature type="binding site" evidence="4">
    <location>
        <begin position="60"/>
        <end position="65"/>
    </location>
    <ligand>
        <name>substrate</name>
    </ligand>
</feature>
<dbReference type="InterPro" id="IPR017939">
    <property type="entry name" value="G-Glutamylcylcotransferase"/>
</dbReference>
<dbReference type="AlphaFoldDB" id="A0A7S3R169"/>
<feature type="binding site" evidence="4">
    <location>
        <position position="242"/>
    </location>
    <ligand>
        <name>substrate</name>
    </ligand>
</feature>